<sequence length="89" mass="10090">MLTITTEAPLNSGKRSCGRSLRPDRLRWNRPIQISNEAINVFLLALQTIRAQVGEVEHREDRNHEARPSRTTLAFDQQTQGEGLSKNGH</sequence>
<dbReference type="AlphaFoldDB" id="A0A4V1L3P5"/>
<name>A0A4V1L3P5_9BRAD</name>
<keyword evidence="3" id="KW-1185">Reference proteome</keyword>
<dbReference type="Proteomes" id="UP000289546">
    <property type="component" value="Unassembled WGS sequence"/>
</dbReference>
<accession>A0A4V1L3P5</accession>
<feature type="compositionally biased region" description="Basic and acidic residues" evidence="1">
    <location>
        <begin position="55"/>
        <end position="68"/>
    </location>
</feature>
<gene>
    <name evidence="2" type="ORF">XH99_00030</name>
</gene>
<dbReference type="EMBL" id="LBJQ01000001">
    <property type="protein sequence ID" value="RXH38694.1"/>
    <property type="molecule type" value="Genomic_DNA"/>
</dbReference>
<reference evidence="2 3" key="1">
    <citation type="submission" date="2015-04" db="EMBL/GenBank/DDBJ databases">
        <title>Comparative genomics of rhizobia nodulating Arachis hypogaea in China.</title>
        <authorList>
            <person name="Li Y."/>
        </authorList>
    </citation>
    <scope>NUCLEOTIDE SEQUENCE [LARGE SCALE GENOMIC DNA]</scope>
    <source>
        <strain evidence="2 3">CCBAU 51757</strain>
    </source>
</reference>
<organism evidence="2 3">
    <name type="scientific">Bradyrhizobium nanningense</name>
    <dbReference type="NCBI Taxonomy" id="1325118"/>
    <lineage>
        <taxon>Bacteria</taxon>
        <taxon>Pseudomonadati</taxon>
        <taxon>Pseudomonadota</taxon>
        <taxon>Alphaproteobacteria</taxon>
        <taxon>Hyphomicrobiales</taxon>
        <taxon>Nitrobacteraceae</taxon>
        <taxon>Bradyrhizobium</taxon>
    </lineage>
</organism>
<evidence type="ECO:0000256" key="1">
    <source>
        <dbReference type="SAM" id="MobiDB-lite"/>
    </source>
</evidence>
<feature type="region of interest" description="Disordered" evidence="1">
    <location>
        <begin position="55"/>
        <end position="89"/>
    </location>
</feature>
<feature type="region of interest" description="Disordered" evidence="1">
    <location>
        <begin position="1"/>
        <end position="22"/>
    </location>
</feature>
<evidence type="ECO:0000313" key="2">
    <source>
        <dbReference type="EMBL" id="RXH38694.1"/>
    </source>
</evidence>
<feature type="compositionally biased region" description="Polar residues" evidence="1">
    <location>
        <begin position="69"/>
        <end position="82"/>
    </location>
</feature>
<proteinExistence type="predicted"/>
<protein>
    <submittedName>
        <fullName evidence="2">Uncharacterized protein</fullName>
    </submittedName>
</protein>
<evidence type="ECO:0000313" key="3">
    <source>
        <dbReference type="Proteomes" id="UP000289546"/>
    </source>
</evidence>
<comment type="caution">
    <text evidence="2">The sequence shown here is derived from an EMBL/GenBank/DDBJ whole genome shotgun (WGS) entry which is preliminary data.</text>
</comment>